<dbReference type="Gene3D" id="3.90.1170.50">
    <property type="entry name" value="Aldehyde oxidase/xanthine dehydrogenase, a/b hammerhead"/>
    <property type="match status" value="1"/>
</dbReference>
<sequence length="739" mass="79790">MSITGAPINRVDAWAKVSGAARYSAEHPVANVVHAVLVTSTIPSGRVLAIDDSAAREVPGVLLVMTHENAFRLPQKTKDGKLQPPIGRRLTLLQEDDIHYNNQPIAVVVADTVERAREAGARLRIEYERKPAVLDFEQARQAVHPPDKVLSEDTDTKRGDLHAGLLSGSARIDVTYTTPIEHHNPLETHATIAEWQGDRLILHDSTQYMKGVQSIVANIFDISPENVTAICPYVGGGFGCKGSVWSHVVLTAMAAKLVGRPVKLSLDRNQMFGPVGCRPNTEQRMRMAALPDGRMTASGHDTIAYTSMFEDWIEPCGLVTRMMYESPNQETSHRLARMHLGTPTFMRAPGEATGSYALDCAMDELAYELHMDPLDLRLKNYTERDPGKGLPFSSKSLRQCYEIGAERFGWRDRNPQPRSMRRGNKLVGWGMATATYPTNRSPAECAATLLPDGTALFRSGTQDLGTGTYTVMTQVAADALGVPLDRVRFELGDSQMPDAPVSGGSMTVASVAPAVQAAGTALRLKLLGIAAADERSPLFGATADEVGVDATSDGGELYLLDAPTRREGMQAIAARHGGPVEVTARAEPGDEKQRYSMHAFGAVFVEVTVDEDLGEIRVPRVVGVYGVGKLMNEKTGYSQLMGGIVWGVGLALFEETLIDKRAGRAVNGNLAEYHVPTNADIQSIDVQIVDEDDPHVNPLGAKGIGEIGITGVGAAIANAVFHATGKRVRDLPITLDKLL</sequence>
<feature type="domain" description="Aldehyde oxidase/xanthine dehydrogenase a/b hammerhead" evidence="1">
    <location>
        <begin position="18"/>
        <end position="131"/>
    </location>
</feature>
<dbReference type="Pfam" id="PF01315">
    <property type="entry name" value="Ald_Xan_dh_C"/>
    <property type="match status" value="1"/>
</dbReference>
<dbReference type="SUPFAM" id="SSF56003">
    <property type="entry name" value="Molybdenum cofactor-binding domain"/>
    <property type="match status" value="1"/>
</dbReference>
<dbReference type="SMART" id="SM01008">
    <property type="entry name" value="Ald_Xan_dh_C"/>
    <property type="match status" value="1"/>
</dbReference>
<keyword evidence="3" id="KW-1185">Reference proteome</keyword>
<evidence type="ECO:0000259" key="1">
    <source>
        <dbReference type="SMART" id="SM01008"/>
    </source>
</evidence>
<name>A0ABT1ZY87_9BURK</name>
<dbReference type="Gene3D" id="3.30.365.10">
    <property type="entry name" value="Aldehyde oxidase/xanthine dehydrogenase, molybdopterin binding domain"/>
    <property type="match status" value="4"/>
</dbReference>
<dbReference type="InterPro" id="IPR037165">
    <property type="entry name" value="AldOxase/xan_DH_Mopterin-bd_sf"/>
</dbReference>
<dbReference type="Pfam" id="PF20256">
    <property type="entry name" value="MoCoBD_2"/>
    <property type="match status" value="1"/>
</dbReference>
<proteinExistence type="predicted"/>
<dbReference type="Pfam" id="PF02738">
    <property type="entry name" value="MoCoBD_1"/>
    <property type="match status" value="1"/>
</dbReference>
<dbReference type="InterPro" id="IPR036856">
    <property type="entry name" value="Ald_Oxase/Xan_DH_a/b_sf"/>
</dbReference>
<gene>
    <name evidence="2" type="ORF">NX784_25245</name>
</gene>
<accession>A0ABT1ZY87</accession>
<dbReference type="InterPro" id="IPR016208">
    <property type="entry name" value="Ald_Oxase/xanthine_DH-like"/>
</dbReference>
<dbReference type="InterPro" id="IPR000674">
    <property type="entry name" value="Ald_Oxase/Xan_DH_a/b"/>
</dbReference>
<protein>
    <submittedName>
        <fullName evidence="2">Xanthine dehydrogenase family protein molybdopterin-binding subunit</fullName>
    </submittedName>
</protein>
<dbReference type="SUPFAM" id="SSF54665">
    <property type="entry name" value="CO dehydrogenase molybdoprotein N-domain-like"/>
    <property type="match status" value="1"/>
</dbReference>
<dbReference type="EMBL" id="JANUGW010000026">
    <property type="protein sequence ID" value="MCS0584898.1"/>
    <property type="molecule type" value="Genomic_DNA"/>
</dbReference>
<comment type="caution">
    <text evidence="2">The sequence shown here is derived from an EMBL/GenBank/DDBJ whole genome shotgun (WGS) entry which is preliminary data.</text>
</comment>
<evidence type="ECO:0000313" key="3">
    <source>
        <dbReference type="Proteomes" id="UP001204151"/>
    </source>
</evidence>
<dbReference type="PANTHER" id="PTHR11908:SF153">
    <property type="entry name" value="DEHYDROGENASE"/>
    <property type="match status" value="1"/>
</dbReference>
<dbReference type="Proteomes" id="UP001204151">
    <property type="component" value="Unassembled WGS sequence"/>
</dbReference>
<dbReference type="InterPro" id="IPR008274">
    <property type="entry name" value="AldOxase/xan_DH_MoCoBD1"/>
</dbReference>
<dbReference type="RefSeq" id="WP_258819444.1">
    <property type="nucleotide sequence ID" value="NZ_JANUGW010000026.1"/>
</dbReference>
<reference evidence="2 3" key="1">
    <citation type="submission" date="2022-08" db="EMBL/GenBank/DDBJ databases">
        <title>Reclassification of Massilia species as members of the genera Telluria, Duganella, Pseudoduganella, Mokoshia gen. nov. and Zemynaea gen. nov. using orthogonal and non-orthogonal genome-based approaches.</title>
        <authorList>
            <person name="Bowman J.P."/>
        </authorList>
    </citation>
    <scope>NUCLEOTIDE SEQUENCE [LARGE SCALE GENOMIC DNA]</scope>
    <source>
        <strain evidence="2 3">JCM 31316</strain>
    </source>
</reference>
<dbReference type="InterPro" id="IPR046867">
    <property type="entry name" value="AldOxase/xan_DH_MoCoBD2"/>
</dbReference>
<dbReference type="PANTHER" id="PTHR11908">
    <property type="entry name" value="XANTHINE DEHYDROGENASE"/>
    <property type="match status" value="1"/>
</dbReference>
<evidence type="ECO:0000313" key="2">
    <source>
        <dbReference type="EMBL" id="MCS0584898.1"/>
    </source>
</evidence>
<organism evidence="2 3">
    <name type="scientific">Massilia pinisoli</name>
    <dbReference type="NCBI Taxonomy" id="1772194"/>
    <lineage>
        <taxon>Bacteria</taxon>
        <taxon>Pseudomonadati</taxon>
        <taxon>Pseudomonadota</taxon>
        <taxon>Betaproteobacteria</taxon>
        <taxon>Burkholderiales</taxon>
        <taxon>Oxalobacteraceae</taxon>
        <taxon>Telluria group</taxon>
        <taxon>Massilia</taxon>
    </lineage>
</organism>